<dbReference type="Pfam" id="PF12275">
    <property type="entry name" value="DUF3616"/>
    <property type="match status" value="1"/>
</dbReference>
<dbReference type="Proteomes" id="UP000035955">
    <property type="component" value="Unassembled WGS sequence"/>
</dbReference>
<comment type="caution">
    <text evidence="2">The sequence shown here is derived from an EMBL/GenBank/DDBJ whole genome shotgun (WGS) entry which is preliminary data.</text>
</comment>
<feature type="domain" description="DUF3616" evidence="1">
    <location>
        <begin position="83"/>
        <end position="316"/>
    </location>
</feature>
<sequence>MSAGAGNNLDTFWKVEGDLIGKKKKGKKKKSEDVSGIACATDRGFPRTCLLIDDELQVAQVVIVQEGSLLAGGPVPLIDDTFDGEPVEFDGEGVAYADGEFLVIGSHGHPRDQDNELDPDNDADEIRASITANSRIIRVRIDPGTVAPDGKLRVKAETKAFTDLRAILADEPLLAPFVDRRLDQNGLTIEGIAVVGETLYVGLRAPSLGGDRAAIVSMAVKAFLDGGKPKPQLHLVPLGPGRGVRDLAASPSGLLVLAGPAAATDGPYSIYRVKGDDAVLLGDVPPLVQKGEAVKPEALLFLNEDQNGQRVLVLSDGAKNGAPRELRIRRVP</sequence>
<keyword evidence="3" id="KW-1185">Reference proteome</keyword>
<dbReference type="PATRIC" id="fig|298794.3.peg.4260"/>
<name>A0A0J6S6L2_9HYPH</name>
<accession>A0A0J6S6L2</accession>
<evidence type="ECO:0000313" key="2">
    <source>
        <dbReference type="EMBL" id="KMO29063.1"/>
    </source>
</evidence>
<evidence type="ECO:0000313" key="3">
    <source>
        <dbReference type="Proteomes" id="UP000035955"/>
    </source>
</evidence>
<dbReference type="InterPro" id="IPR022060">
    <property type="entry name" value="DUF3616"/>
</dbReference>
<dbReference type="AlphaFoldDB" id="A0A0J6S6L2"/>
<proteinExistence type="predicted"/>
<gene>
    <name evidence="2" type="ORF">VQ02_30495</name>
</gene>
<evidence type="ECO:0000259" key="1">
    <source>
        <dbReference type="Pfam" id="PF12275"/>
    </source>
</evidence>
<dbReference type="EMBL" id="LABY01000269">
    <property type="protein sequence ID" value="KMO29063.1"/>
    <property type="molecule type" value="Genomic_DNA"/>
</dbReference>
<organism evidence="2 3">
    <name type="scientific">Methylobacterium variabile</name>
    <dbReference type="NCBI Taxonomy" id="298794"/>
    <lineage>
        <taxon>Bacteria</taxon>
        <taxon>Pseudomonadati</taxon>
        <taxon>Pseudomonadota</taxon>
        <taxon>Alphaproteobacteria</taxon>
        <taxon>Hyphomicrobiales</taxon>
        <taxon>Methylobacteriaceae</taxon>
        <taxon>Methylobacterium</taxon>
    </lineage>
</organism>
<protein>
    <recommendedName>
        <fullName evidence="1">DUF3616 domain-containing protein</fullName>
    </recommendedName>
</protein>
<reference evidence="2 3" key="1">
    <citation type="submission" date="2015-03" db="EMBL/GenBank/DDBJ databases">
        <title>Genome sequencing of Methylobacterium variabile DSM 16961.</title>
        <authorList>
            <person name="Chaudhry V."/>
            <person name="Patil P.B."/>
        </authorList>
    </citation>
    <scope>NUCLEOTIDE SEQUENCE [LARGE SCALE GENOMIC DNA]</scope>
    <source>
        <strain evidence="2 3">DSM 16961</strain>
    </source>
</reference>